<dbReference type="EMBL" id="JACRTE010000006">
    <property type="protein sequence ID" value="MBC8596618.1"/>
    <property type="molecule type" value="Genomic_DNA"/>
</dbReference>
<organism evidence="2 3">
    <name type="scientific">Qingrenia yutianensis</name>
    <dbReference type="NCBI Taxonomy" id="2763676"/>
    <lineage>
        <taxon>Bacteria</taxon>
        <taxon>Bacillati</taxon>
        <taxon>Bacillota</taxon>
        <taxon>Clostridia</taxon>
        <taxon>Eubacteriales</taxon>
        <taxon>Oscillospiraceae</taxon>
        <taxon>Qingrenia</taxon>
    </lineage>
</organism>
<proteinExistence type="predicted"/>
<evidence type="ECO:0000313" key="2">
    <source>
        <dbReference type="EMBL" id="MBC8596618.1"/>
    </source>
</evidence>
<sequence length="260" mass="30141">MFFYTLEKYFLWFILYAVVGWVYESILCSVTSRKFVNRGFLNGPYCPIYGAGAILDMLILGKITNPFILFFASALLTCSLEYVTSYAMEEIFHARWWDYSSSKFNIKGRVCLLGALVFGFLSVMLILFIHPFVLRHTNNAPRLILGIASGVLFAIFTTDCIVTVSGFTSFNARLKEFSEYLGKKKEDAAAEFEKFRAEHTSLKLNSAYEMFLLRLNGQHRRMIKGFPKLKSIRYEDALNRLHTDIQTFKKRRLINRDVKR</sequence>
<feature type="transmembrane region" description="Helical" evidence="1">
    <location>
        <begin position="67"/>
        <end position="89"/>
    </location>
</feature>
<feature type="transmembrane region" description="Helical" evidence="1">
    <location>
        <begin position="144"/>
        <end position="167"/>
    </location>
</feature>
<protein>
    <submittedName>
        <fullName evidence="2">ABC transporter permease</fullName>
    </submittedName>
</protein>
<feature type="transmembrane region" description="Helical" evidence="1">
    <location>
        <begin position="12"/>
        <end position="30"/>
    </location>
</feature>
<comment type="caution">
    <text evidence="2">The sequence shown here is derived from an EMBL/GenBank/DDBJ whole genome shotgun (WGS) entry which is preliminary data.</text>
</comment>
<evidence type="ECO:0000313" key="3">
    <source>
        <dbReference type="Proteomes" id="UP000647416"/>
    </source>
</evidence>
<keyword evidence="1" id="KW-0812">Transmembrane</keyword>
<dbReference type="AlphaFoldDB" id="A0A926F982"/>
<dbReference type="Proteomes" id="UP000647416">
    <property type="component" value="Unassembled WGS sequence"/>
</dbReference>
<feature type="transmembrane region" description="Helical" evidence="1">
    <location>
        <begin position="110"/>
        <end position="132"/>
    </location>
</feature>
<dbReference type="RefSeq" id="WP_262432061.1">
    <property type="nucleotide sequence ID" value="NZ_JACRTE010000006.1"/>
</dbReference>
<name>A0A926F982_9FIRM</name>
<accession>A0A926F982</accession>
<dbReference type="Pfam" id="PF06541">
    <property type="entry name" value="ABC_trans_CmpB"/>
    <property type="match status" value="1"/>
</dbReference>
<keyword evidence="1" id="KW-1133">Transmembrane helix</keyword>
<dbReference type="InterPro" id="IPR010540">
    <property type="entry name" value="CmpB_TMEM229"/>
</dbReference>
<keyword evidence="1" id="KW-0472">Membrane</keyword>
<reference evidence="2" key="1">
    <citation type="submission" date="2020-08" db="EMBL/GenBank/DDBJ databases">
        <title>Genome public.</title>
        <authorList>
            <person name="Liu C."/>
            <person name="Sun Q."/>
        </authorList>
    </citation>
    <scope>NUCLEOTIDE SEQUENCE</scope>
    <source>
        <strain evidence="2">NSJ-50</strain>
    </source>
</reference>
<evidence type="ECO:0000256" key="1">
    <source>
        <dbReference type="SAM" id="Phobius"/>
    </source>
</evidence>
<feature type="transmembrane region" description="Helical" evidence="1">
    <location>
        <begin position="42"/>
        <end position="61"/>
    </location>
</feature>
<keyword evidence="3" id="KW-1185">Reference proteome</keyword>
<gene>
    <name evidence="2" type="ORF">H8706_07005</name>
</gene>